<dbReference type="Proteomes" id="UP001164286">
    <property type="component" value="Unassembled WGS sequence"/>
</dbReference>
<protein>
    <submittedName>
        <fullName evidence="5">Glycosyltransferase family 1 protein</fullName>
    </submittedName>
</protein>
<accession>A0AA38H5E3</accession>
<feature type="region of interest" description="Disordered" evidence="2">
    <location>
        <begin position="1"/>
        <end position="103"/>
    </location>
</feature>
<dbReference type="FunFam" id="3.40.50.2000:FF:000009">
    <property type="entry name" value="Sterol 3-beta-glucosyltransferase UGT80A2"/>
    <property type="match status" value="1"/>
</dbReference>
<sequence length="660" mass="71465">MGIPAGDGQVWDPRRPWGLRRVEGEKSGGGSSRRQSVETSTDSAKGQDQKGEEEPVTGKRDSLDDLEPITVRSKGKGKEIGEGRPLKKEKGKAKAKGQGEDRPSLAPPMSIVIFIVGSRGDVQPYISLALSLIIHAGHRVRLATHPDFRDFVLSANSRLKGKTHEGVHLEGRLEFFDAGGDPKELMAYMVKNPGLLPGLESLTNGDIKRKRQMAAEYLRGFYRSTFSPDVVSGREFAADAIISNPPAFAHIHVAEALGLPLLMSFTMPWTATTAFPHPLVNVKKSNADQWATNWMGYHLADMLMWEGLSSVINDFRTSILRIPAITSRSATSILDNLRIPWTYCWSPELLPKPKDWKTHIDISGFYFLDSEEGFTPPSDLAEFLGEGRAPVYIGFGSVVIPDPEKMTDMIFAAVKAAGVRAIVSAGWAGLGKGREESDPDIFILSKDCSHEWLFADSRVAAVCHHGGAGTTSCGLRHGRPTVIVPFFGDQKFWGDAVHHAGAGPAPIPIKTLTAESLTAALAFAVSEQAVAAAGVLGETIRSEKGEERGVKSFTRNMPVRELCCDVDPRKVAVWRCSRYSLRLSVEAAAALVSGQKIMFSDLEPYRAKDYDTVKHVLGPIGGAGSGIGNAIGTAVSGTSQLFYSPIQGTIKVFYGIPEGE</sequence>
<keyword evidence="6" id="KW-1185">Reference proteome</keyword>
<reference evidence="5" key="1">
    <citation type="journal article" date="2022" name="G3 (Bethesda)">
        <title>High quality genome of the basidiomycete yeast Dioszegia hungarica PDD-24b-2 isolated from cloud water.</title>
        <authorList>
            <person name="Jarrige D."/>
            <person name="Haridas S."/>
            <person name="Bleykasten-Grosshans C."/>
            <person name="Joly M."/>
            <person name="Nadalig T."/>
            <person name="Sancelme M."/>
            <person name="Vuilleumier S."/>
            <person name="Grigoriev I.V."/>
            <person name="Amato P."/>
            <person name="Bringel F."/>
        </authorList>
    </citation>
    <scope>NUCLEOTIDE SEQUENCE</scope>
    <source>
        <strain evidence="5">PDD-24b-2</strain>
    </source>
</reference>
<feature type="domain" description="Erythromycin biosynthesis protein CIII-like C-terminal" evidence="4">
    <location>
        <begin position="459"/>
        <end position="533"/>
    </location>
</feature>
<dbReference type="InterPro" id="IPR002213">
    <property type="entry name" value="UDP_glucos_trans"/>
</dbReference>
<feature type="compositionally biased region" description="Basic and acidic residues" evidence="2">
    <location>
        <begin position="76"/>
        <end position="88"/>
    </location>
</feature>
<dbReference type="RefSeq" id="XP_052943995.1">
    <property type="nucleotide sequence ID" value="XM_053085851.1"/>
</dbReference>
<dbReference type="Pfam" id="PF03033">
    <property type="entry name" value="Glyco_transf_28"/>
    <property type="match status" value="1"/>
</dbReference>
<dbReference type="GO" id="GO:0005975">
    <property type="term" value="P:carbohydrate metabolic process"/>
    <property type="evidence" value="ECO:0007669"/>
    <property type="project" value="InterPro"/>
</dbReference>
<dbReference type="GO" id="GO:0016906">
    <property type="term" value="F:sterol 3-beta-glucosyltransferase activity"/>
    <property type="evidence" value="ECO:0007669"/>
    <property type="project" value="UniProtKB-ARBA"/>
</dbReference>
<evidence type="ECO:0000259" key="3">
    <source>
        <dbReference type="Pfam" id="PF03033"/>
    </source>
</evidence>
<evidence type="ECO:0000256" key="2">
    <source>
        <dbReference type="SAM" id="MobiDB-lite"/>
    </source>
</evidence>
<comment type="caution">
    <text evidence="5">The sequence shown here is derived from an EMBL/GenBank/DDBJ whole genome shotgun (WGS) entry which is preliminary data.</text>
</comment>
<dbReference type="Pfam" id="PF06722">
    <property type="entry name" value="EryCIII-like_C"/>
    <property type="match status" value="1"/>
</dbReference>
<dbReference type="EMBL" id="JAKWFO010000008">
    <property type="protein sequence ID" value="KAI9634218.1"/>
    <property type="molecule type" value="Genomic_DNA"/>
</dbReference>
<evidence type="ECO:0000313" key="6">
    <source>
        <dbReference type="Proteomes" id="UP001164286"/>
    </source>
</evidence>
<dbReference type="InterPro" id="IPR004276">
    <property type="entry name" value="GlycoTrans_28_N"/>
</dbReference>
<organism evidence="5 6">
    <name type="scientific">Dioszegia hungarica</name>
    <dbReference type="NCBI Taxonomy" id="4972"/>
    <lineage>
        <taxon>Eukaryota</taxon>
        <taxon>Fungi</taxon>
        <taxon>Dikarya</taxon>
        <taxon>Basidiomycota</taxon>
        <taxon>Agaricomycotina</taxon>
        <taxon>Tremellomycetes</taxon>
        <taxon>Tremellales</taxon>
        <taxon>Bulleribasidiaceae</taxon>
        <taxon>Dioszegia</taxon>
    </lineage>
</organism>
<dbReference type="AlphaFoldDB" id="A0AA38H5E3"/>
<evidence type="ECO:0000313" key="5">
    <source>
        <dbReference type="EMBL" id="KAI9634218.1"/>
    </source>
</evidence>
<dbReference type="CDD" id="cd03784">
    <property type="entry name" value="GT1_Gtf-like"/>
    <property type="match status" value="1"/>
</dbReference>
<keyword evidence="1" id="KW-0808">Transferase</keyword>
<dbReference type="PANTHER" id="PTHR48050">
    <property type="entry name" value="STEROL 3-BETA-GLUCOSYLTRANSFERASE"/>
    <property type="match status" value="1"/>
</dbReference>
<dbReference type="PANTHER" id="PTHR48050:SF13">
    <property type="entry name" value="STEROL 3-BETA-GLUCOSYLTRANSFERASE UGT80A2"/>
    <property type="match status" value="1"/>
</dbReference>
<evidence type="ECO:0000259" key="4">
    <source>
        <dbReference type="Pfam" id="PF06722"/>
    </source>
</evidence>
<proteinExistence type="predicted"/>
<feature type="compositionally biased region" description="Basic and acidic residues" evidence="2">
    <location>
        <begin position="12"/>
        <end position="26"/>
    </location>
</feature>
<dbReference type="InterPro" id="IPR010610">
    <property type="entry name" value="EryCIII-like_C"/>
</dbReference>
<name>A0AA38H5E3_9TREE</name>
<dbReference type="SUPFAM" id="SSF53756">
    <property type="entry name" value="UDP-Glycosyltransferase/glycogen phosphorylase"/>
    <property type="match status" value="1"/>
</dbReference>
<dbReference type="Gene3D" id="3.40.50.2000">
    <property type="entry name" value="Glycogen Phosphorylase B"/>
    <property type="match status" value="2"/>
</dbReference>
<feature type="domain" description="Glycosyltransferase family 28 N-terminal" evidence="3">
    <location>
        <begin position="111"/>
        <end position="276"/>
    </location>
</feature>
<dbReference type="InterPro" id="IPR050426">
    <property type="entry name" value="Glycosyltransferase_28"/>
</dbReference>
<gene>
    <name evidence="5" type="ORF">MKK02DRAFT_17862</name>
</gene>
<dbReference type="GeneID" id="77725052"/>
<feature type="compositionally biased region" description="Basic and acidic residues" evidence="2">
    <location>
        <begin position="45"/>
        <end position="63"/>
    </location>
</feature>
<evidence type="ECO:0000256" key="1">
    <source>
        <dbReference type="ARBA" id="ARBA00022679"/>
    </source>
</evidence>